<organism evidence="2 3">
    <name type="scientific">Linum trigynum</name>
    <dbReference type="NCBI Taxonomy" id="586398"/>
    <lineage>
        <taxon>Eukaryota</taxon>
        <taxon>Viridiplantae</taxon>
        <taxon>Streptophyta</taxon>
        <taxon>Embryophyta</taxon>
        <taxon>Tracheophyta</taxon>
        <taxon>Spermatophyta</taxon>
        <taxon>Magnoliopsida</taxon>
        <taxon>eudicotyledons</taxon>
        <taxon>Gunneridae</taxon>
        <taxon>Pentapetalae</taxon>
        <taxon>rosids</taxon>
        <taxon>fabids</taxon>
        <taxon>Malpighiales</taxon>
        <taxon>Linaceae</taxon>
        <taxon>Linum</taxon>
    </lineage>
</organism>
<name>A0AAV2D985_9ROSI</name>
<dbReference type="EMBL" id="OZ034815">
    <property type="protein sequence ID" value="CAL1368585.1"/>
    <property type="molecule type" value="Genomic_DNA"/>
</dbReference>
<feature type="compositionally biased region" description="Basic and acidic residues" evidence="1">
    <location>
        <begin position="96"/>
        <end position="106"/>
    </location>
</feature>
<gene>
    <name evidence="2" type="ORF">LTRI10_LOCUS11644</name>
</gene>
<accession>A0AAV2D985</accession>
<evidence type="ECO:0000313" key="2">
    <source>
        <dbReference type="EMBL" id="CAL1368585.1"/>
    </source>
</evidence>
<sequence>MTEEPRPEAIEVNDADPHNLAIGQEMEERANPNPRASENVELPRRNPRGFPIPCSPKLQLDMNMQWRVKGKEMQGAGHAPRDSKSSRKPGVMGRTGDCHEEGKRKP</sequence>
<feature type="region of interest" description="Disordered" evidence="1">
    <location>
        <begin position="1"/>
        <end position="106"/>
    </location>
</feature>
<reference evidence="2 3" key="1">
    <citation type="submission" date="2024-04" db="EMBL/GenBank/DDBJ databases">
        <authorList>
            <person name="Fracassetti M."/>
        </authorList>
    </citation>
    <scope>NUCLEOTIDE SEQUENCE [LARGE SCALE GENOMIC DNA]</scope>
</reference>
<protein>
    <submittedName>
        <fullName evidence="2">Uncharacterized protein</fullName>
    </submittedName>
</protein>
<dbReference type="Proteomes" id="UP001497516">
    <property type="component" value="Chromosome 2"/>
</dbReference>
<keyword evidence="3" id="KW-1185">Reference proteome</keyword>
<evidence type="ECO:0000256" key="1">
    <source>
        <dbReference type="SAM" id="MobiDB-lite"/>
    </source>
</evidence>
<evidence type="ECO:0000313" key="3">
    <source>
        <dbReference type="Proteomes" id="UP001497516"/>
    </source>
</evidence>
<dbReference type="AlphaFoldDB" id="A0AAV2D985"/>
<proteinExistence type="predicted"/>